<evidence type="ECO:0000256" key="2">
    <source>
        <dbReference type="ARBA" id="ARBA00023004"/>
    </source>
</evidence>
<dbReference type="Pfam" id="PF01656">
    <property type="entry name" value="CbiA"/>
    <property type="match status" value="1"/>
</dbReference>
<dbReference type="OrthoDB" id="9778602at2"/>
<dbReference type="AlphaFoldDB" id="A0A1T4VTK4"/>
<protein>
    <submittedName>
        <fullName evidence="5">MinD superfamily P-loop ATPase, contains an inserted ferredoxin domain</fullName>
    </submittedName>
</protein>
<dbReference type="PANTHER" id="PTHR43063">
    <property type="entry name" value="4FE-4S CLUSTER CONTAINING PARA FAMILY ATPASE PROTEIN"/>
    <property type="match status" value="1"/>
</dbReference>
<keyword evidence="6" id="KW-1185">Reference proteome</keyword>
<evidence type="ECO:0000256" key="1">
    <source>
        <dbReference type="ARBA" id="ARBA00022723"/>
    </source>
</evidence>
<dbReference type="CDD" id="cd03110">
    <property type="entry name" value="SIMIBI_bact_arch"/>
    <property type="match status" value="1"/>
</dbReference>
<keyword evidence="2" id="KW-0408">Iron</keyword>
<reference evidence="5 6" key="1">
    <citation type="submission" date="2017-02" db="EMBL/GenBank/DDBJ databases">
        <authorList>
            <person name="Peterson S.W."/>
        </authorList>
    </citation>
    <scope>NUCLEOTIDE SEQUENCE [LARGE SCALE GENOMIC DNA]</scope>
    <source>
        <strain evidence="5 6">DSM 18034</strain>
    </source>
</reference>
<dbReference type="InterPro" id="IPR002586">
    <property type="entry name" value="CobQ/CobB/MinD/ParA_Nub-bd_dom"/>
</dbReference>
<dbReference type="RefSeq" id="WP_144012541.1">
    <property type="nucleotide sequence ID" value="NZ_FUYA01000002.1"/>
</dbReference>
<dbReference type="GO" id="GO:0046872">
    <property type="term" value="F:metal ion binding"/>
    <property type="evidence" value="ECO:0007669"/>
    <property type="project" value="UniProtKB-KW"/>
</dbReference>
<dbReference type="GO" id="GO:0051536">
    <property type="term" value="F:iron-sulfur cluster binding"/>
    <property type="evidence" value="ECO:0007669"/>
    <property type="project" value="UniProtKB-KW"/>
</dbReference>
<dbReference type="SUPFAM" id="SSF54862">
    <property type="entry name" value="4Fe-4S ferredoxins"/>
    <property type="match status" value="1"/>
</dbReference>
<evidence type="ECO:0000256" key="3">
    <source>
        <dbReference type="ARBA" id="ARBA00023014"/>
    </source>
</evidence>
<proteinExistence type="predicted"/>
<dbReference type="STRING" id="1121442.SAMN02745702_00977"/>
<keyword evidence="3" id="KW-0411">Iron-sulfur</keyword>
<dbReference type="Proteomes" id="UP000189733">
    <property type="component" value="Unassembled WGS sequence"/>
</dbReference>
<dbReference type="EMBL" id="FUYA01000002">
    <property type="protein sequence ID" value="SKA68330.1"/>
    <property type="molecule type" value="Genomic_DNA"/>
</dbReference>
<evidence type="ECO:0000259" key="4">
    <source>
        <dbReference type="PROSITE" id="PS51379"/>
    </source>
</evidence>
<name>A0A1T4VTK4_9BACT</name>
<dbReference type="InterPro" id="IPR017896">
    <property type="entry name" value="4Fe4S_Fe-S-bd"/>
</dbReference>
<feature type="domain" description="4Fe-4S ferredoxin-type" evidence="4">
    <location>
        <begin position="66"/>
        <end position="94"/>
    </location>
</feature>
<dbReference type="Gene3D" id="3.30.70.20">
    <property type="match status" value="1"/>
</dbReference>
<feature type="domain" description="4Fe-4S ferredoxin-type" evidence="4">
    <location>
        <begin position="97"/>
        <end position="126"/>
    </location>
</feature>
<dbReference type="InterPro" id="IPR027417">
    <property type="entry name" value="P-loop_NTPase"/>
</dbReference>
<dbReference type="Gene3D" id="3.40.50.300">
    <property type="entry name" value="P-loop containing nucleotide triphosphate hydrolases"/>
    <property type="match status" value="1"/>
</dbReference>
<evidence type="ECO:0000313" key="6">
    <source>
        <dbReference type="Proteomes" id="UP000189733"/>
    </source>
</evidence>
<dbReference type="PANTHER" id="PTHR43063:SF1">
    <property type="entry name" value="4FE-4S CLUSTER CONTAINING PARA FAMILY ATPASE PROTEIN"/>
    <property type="match status" value="1"/>
</dbReference>
<dbReference type="PROSITE" id="PS51379">
    <property type="entry name" value="4FE4S_FER_2"/>
    <property type="match status" value="2"/>
</dbReference>
<dbReference type="InterPro" id="IPR017900">
    <property type="entry name" value="4Fe4S_Fe_S_CS"/>
</dbReference>
<sequence>MKNGMFTLAIASGKGGTGKTTVSANLAAWLAEHGHKVSALDCDVEEPNLHLFLRPEWKKTQAESVPVPVVDEDKCTGDACRKCTELCRFKALIIMGGSVMVFPELCHGCGLCTLACPEQAISEGKREIGKVHIGTSTLPASAPLPMAGGEMRIGEAMAPPLIKAVKRDGPQADIRILDCPPGTSCPVIAGLGSSDLAVLVTEPTPFGLHDLTLAVGVLRKMQIPFGVVINRDGMGDDRTREYLTKEGIPLLGSLPHSTEAAHCYSQGKLHIDALPDFRDAYKTLWDNITALAEKAGVA</sequence>
<gene>
    <name evidence="5" type="ORF">SAMN02745702_00977</name>
</gene>
<dbReference type="PROSITE" id="PS00198">
    <property type="entry name" value="4FE4S_FER_1"/>
    <property type="match status" value="1"/>
</dbReference>
<keyword evidence="1" id="KW-0479">Metal-binding</keyword>
<evidence type="ECO:0000313" key="5">
    <source>
        <dbReference type="EMBL" id="SKA68330.1"/>
    </source>
</evidence>
<organism evidence="5 6">
    <name type="scientific">Desulfobaculum bizertense DSM 18034</name>
    <dbReference type="NCBI Taxonomy" id="1121442"/>
    <lineage>
        <taxon>Bacteria</taxon>
        <taxon>Pseudomonadati</taxon>
        <taxon>Thermodesulfobacteriota</taxon>
        <taxon>Desulfovibrionia</taxon>
        <taxon>Desulfovibrionales</taxon>
        <taxon>Desulfovibrionaceae</taxon>
        <taxon>Desulfobaculum</taxon>
    </lineage>
</organism>
<dbReference type="Pfam" id="PF00037">
    <property type="entry name" value="Fer4"/>
    <property type="match status" value="1"/>
</dbReference>
<accession>A0A1T4VTK4</accession>
<dbReference type="SUPFAM" id="SSF52540">
    <property type="entry name" value="P-loop containing nucleoside triphosphate hydrolases"/>
    <property type="match status" value="1"/>
</dbReference>